<keyword evidence="8" id="KW-1185">Reference proteome</keyword>
<evidence type="ECO:0000256" key="6">
    <source>
        <dbReference type="SAM" id="Phobius"/>
    </source>
</evidence>
<dbReference type="PANTHER" id="PTHR22750">
    <property type="entry name" value="G-PROTEIN COUPLED RECEPTOR"/>
    <property type="match status" value="1"/>
</dbReference>
<dbReference type="SUPFAM" id="SSF81321">
    <property type="entry name" value="Family A G protein-coupled receptor-like"/>
    <property type="match status" value="1"/>
</dbReference>
<feature type="domain" description="G-protein coupled receptors family 1 profile" evidence="7">
    <location>
        <begin position="49"/>
        <end position="286"/>
    </location>
</feature>
<feature type="transmembrane region" description="Helical" evidence="6">
    <location>
        <begin position="70"/>
        <end position="92"/>
    </location>
</feature>
<keyword evidence="3 6" id="KW-0812">Transmembrane</keyword>
<feature type="transmembrane region" description="Helical" evidence="6">
    <location>
        <begin position="112"/>
        <end position="131"/>
    </location>
</feature>
<evidence type="ECO:0000313" key="9">
    <source>
        <dbReference type="RefSeq" id="XP_031573744.1"/>
    </source>
</evidence>
<evidence type="ECO:0000256" key="2">
    <source>
        <dbReference type="ARBA" id="ARBA00022475"/>
    </source>
</evidence>
<reference evidence="9" key="1">
    <citation type="submission" date="2025-08" db="UniProtKB">
        <authorList>
            <consortium name="RefSeq"/>
        </authorList>
    </citation>
    <scope>IDENTIFICATION</scope>
    <source>
        <tissue evidence="9">Tentacle</tissue>
    </source>
</reference>
<comment type="subcellular location">
    <subcellularLocation>
        <location evidence="1">Cell membrane</location>
        <topology evidence="1">Multi-pass membrane protein</topology>
    </subcellularLocation>
</comment>
<feature type="transmembrane region" description="Helical" evidence="6">
    <location>
        <begin position="266"/>
        <end position="288"/>
    </location>
</feature>
<dbReference type="Gene3D" id="1.20.1070.10">
    <property type="entry name" value="Rhodopsin 7-helix transmembrane proteins"/>
    <property type="match status" value="1"/>
</dbReference>
<evidence type="ECO:0000256" key="4">
    <source>
        <dbReference type="ARBA" id="ARBA00022989"/>
    </source>
</evidence>
<protein>
    <submittedName>
        <fullName evidence="9">Adrenocorticotropic hormone receptor-like</fullName>
    </submittedName>
</protein>
<dbReference type="Proteomes" id="UP000515163">
    <property type="component" value="Unplaced"/>
</dbReference>
<dbReference type="GO" id="GO:0005886">
    <property type="term" value="C:plasma membrane"/>
    <property type="evidence" value="ECO:0007669"/>
    <property type="project" value="UniProtKB-SubCell"/>
</dbReference>
<dbReference type="RefSeq" id="XP_031573744.1">
    <property type="nucleotide sequence ID" value="XM_031717884.1"/>
</dbReference>
<organism evidence="8 9">
    <name type="scientific">Actinia tenebrosa</name>
    <name type="common">Australian red waratah sea anemone</name>
    <dbReference type="NCBI Taxonomy" id="6105"/>
    <lineage>
        <taxon>Eukaryota</taxon>
        <taxon>Metazoa</taxon>
        <taxon>Cnidaria</taxon>
        <taxon>Anthozoa</taxon>
        <taxon>Hexacorallia</taxon>
        <taxon>Actiniaria</taxon>
        <taxon>Actiniidae</taxon>
        <taxon>Actinia</taxon>
    </lineage>
</organism>
<evidence type="ECO:0000256" key="5">
    <source>
        <dbReference type="ARBA" id="ARBA00023136"/>
    </source>
</evidence>
<dbReference type="KEGG" id="aten:116307615"/>
<evidence type="ECO:0000259" key="7">
    <source>
        <dbReference type="PROSITE" id="PS50262"/>
    </source>
</evidence>
<accession>A0A6P8J2F7</accession>
<dbReference type="OrthoDB" id="9946013at2759"/>
<dbReference type="FunCoup" id="A0A6P8J2F7">
    <property type="interactions" value="729"/>
</dbReference>
<dbReference type="InterPro" id="IPR000276">
    <property type="entry name" value="GPCR_Rhodpsn"/>
</dbReference>
<dbReference type="CDD" id="cd00637">
    <property type="entry name" value="7tm_classA_rhodopsin-like"/>
    <property type="match status" value="1"/>
</dbReference>
<keyword evidence="4 6" id="KW-1133">Transmembrane helix</keyword>
<dbReference type="Pfam" id="PF00001">
    <property type="entry name" value="7tm_1"/>
    <property type="match status" value="1"/>
</dbReference>
<gene>
    <name evidence="9" type="primary">LOC116307615</name>
</gene>
<dbReference type="PRINTS" id="PR00237">
    <property type="entry name" value="GPCRRHODOPSN"/>
</dbReference>
<dbReference type="InParanoid" id="A0A6P8J2F7"/>
<keyword evidence="5 6" id="KW-0472">Membrane</keyword>
<feature type="transmembrane region" description="Helical" evidence="6">
    <location>
        <begin position="152"/>
        <end position="172"/>
    </location>
</feature>
<dbReference type="InterPro" id="IPR017452">
    <property type="entry name" value="GPCR_Rhodpsn_7TM"/>
</dbReference>
<proteinExistence type="predicted"/>
<feature type="transmembrane region" description="Helical" evidence="6">
    <location>
        <begin position="28"/>
        <end position="58"/>
    </location>
</feature>
<name>A0A6P8J2F7_ACTTE</name>
<dbReference type="GeneID" id="116307615"/>
<sequence length="307" mass="35092">MDFAMNTSVALHCESWSLIDDVGKIDDFVITIVITCIINGLFILPALILNGIIIIAIIKTPSLRNPSNWLLSNLIFTDFLMGFLGQPLYIVINIWRVQGVLYEHCPTGIAERIFTNILPLSLMLTLSVSSLDRYLAIRLMLQYRTTMTSFRAIIIIVTLWVFAMLCGLSLFFMGQKGFVILLAIIFMICLLVTFVAYFKAFHGLRKHQTQVSSPDNVSTVCINVKKYHRSFTTMLCVFLLQLLFYTPDICAKFFSVDQTTPKSSLIATLVSDTIMYANATLNPLFFLWRMRDVRRACKNLYKKIFRK</sequence>
<evidence type="ECO:0000256" key="1">
    <source>
        <dbReference type="ARBA" id="ARBA00004651"/>
    </source>
</evidence>
<keyword evidence="2" id="KW-1003">Cell membrane</keyword>
<feature type="transmembrane region" description="Helical" evidence="6">
    <location>
        <begin position="178"/>
        <end position="198"/>
    </location>
</feature>
<dbReference type="AlphaFoldDB" id="A0A6P8J2F7"/>
<dbReference type="PROSITE" id="PS50262">
    <property type="entry name" value="G_PROTEIN_RECEP_F1_2"/>
    <property type="match status" value="1"/>
</dbReference>
<evidence type="ECO:0000256" key="3">
    <source>
        <dbReference type="ARBA" id="ARBA00022692"/>
    </source>
</evidence>
<evidence type="ECO:0000313" key="8">
    <source>
        <dbReference type="Proteomes" id="UP000515163"/>
    </source>
</evidence>
<feature type="transmembrane region" description="Helical" evidence="6">
    <location>
        <begin position="235"/>
        <end position="254"/>
    </location>
</feature>
<dbReference type="GO" id="GO:0004930">
    <property type="term" value="F:G protein-coupled receptor activity"/>
    <property type="evidence" value="ECO:0007669"/>
    <property type="project" value="InterPro"/>
</dbReference>